<dbReference type="RefSeq" id="WP_316911198.1">
    <property type="nucleotide sequence ID" value="NZ_JAPTGD010000002.1"/>
</dbReference>
<dbReference type="EMBL" id="JAPTGD010000002">
    <property type="protein sequence ID" value="MDU9693981.1"/>
    <property type="molecule type" value="Genomic_DNA"/>
</dbReference>
<accession>A0AAX6NDK1</accession>
<gene>
    <name evidence="1" type="ORF">O0Q50_22630</name>
</gene>
<proteinExistence type="predicted"/>
<dbReference type="Proteomes" id="UP001269400">
    <property type="component" value="Unassembled WGS sequence"/>
</dbReference>
<name>A0AAX6NDK1_PRIAR</name>
<protein>
    <submittedName>
        <fullName evidence="1">Uncharacterized protein</fullName>
    </submittedName>
</protein>
<reference evidence="1" key="2">
    <citation type="submission" date="2022-12" db="EMBL/GenBank/DDBJ databases">
        <authorList>
            <person name="Dechsakulwatana C."/>
            <person name="Rungsihiranrut A."/>
            <person name="Muangchinda C."/>
            <person name="Ningthoujam R."/>
            <person name="Klankeo P."/>
            <person name="Pinyakong O."/>
        </authorList>
    </citation>
    <scope>NUCLEOTIDE SEQUENCE</scope>
    <source>
        <strain evidence="1">TL01-2</strain>
    </source>
</reference>
<organism evidence="1 2">
    <name type="scientific">Priestia aryabhattai</name>
    <name type="common">Bacillus aryabhattai</name>
    <dbReference type="NCBI Taxonomy" id="412384"/>
    <lineage>
        <taxon>Bacteria</taxon>
        <taxon>Bacillati</taxon>
        <taxon>Bacillota</taxon>
        <taxon>Bacilli</taxon>
        <taxon>Bacillales</taxon>
        <taxon>Bacillaceae</taxon>
        <taxon>Priestia</taxon>
    </lineage>
</organism>
<dbReference type="AlphaFoldDB" id="A0AAX6NDK1"/>
<evidence type="ECO:0000313" key="2">
    <source>
        <dbReference type="Proteomes" id="UP001269400"/>
    </source>
</evidence>
<evidence type="ECO:0000313" key="1">
    <source>
        <dbReference type="EMBL" id="MDU9693981.1"/>
    </source>
</evidence>
<comment type="caution">
    <text evidence="1">The sequence shown here is derived from an EMBL/GenBank/DDBJ whole genome shotgun (WGS) entry which is preliminary data.</text>
</comment>
<reference evidence="1" key="1">
    <citation type="journal article" date="2022" name="J Environ Chem Eng">
        <title>Biodegradation of petroleum oil using a constructed nonpathogenic and heavy metal-tolerant bacterial consortium isolated from marine sponges.</title>
        <authorList>
            <person name="Dechsakulwatana C."/>
            <person name="Rungsihiranrut A."/>
            <person name="Muangchinda C."/>
            <person name="Ningthoujam R."/>
            <person name="Klankeo P."/>
            <person name="Pinyakong O."/>
        </authorList>
    </citation>
    <scope>NUCLEOTIDE SEQUENCE</scope>
    <source>
        <strain evidence="1">TL01-2</strain>
    </source>
</reference>
<sequence length="119" mass="13960">MRNLENTTIEQLIETTPTIDEALFYFKNWYKNRNSKYRDIIKNATFLYDLSSDCLEEFAKIKLATERDPDFVAAVVEATSELRITLPAFNAFRNSSYIYTLAQKKVRKQNILVQYSKIS</sequence>